<feature type="transmembrane region" description="Helical" evidence="1">
    <location>
        <begin position="6"/>
        <end position="23"/>
    </location>
</feature>
<organism evidence="2 3">
    <name type="scientific">Thermoflavimicrobium dichotomicum</name>
    <dbReference type="NCBI Taxonomy" id="46223"/>
    <lineage>
        <taxon>Bacteria</taxon>
        <taxon>Bacillati</taxon>
        <taxon>Bacillota</taxon>
        <taxon>Bacilli</taxon>
        <taxon>Bacillales</taxon>
        <taxon>Thermoactinomycetaceae</taxon>
        <taxon>Thermoflavimicrobium</taxon>
    </lineage>
</organism>
<evidence type="ECO:0000256" key="1">
    <source>
        <dbReference type="SAM" id="Phobius"/>
    </source>
</evidence>
<dbReference type="AlphaFoldDB" id="A0A1I3MWJ4"/>
<proteinExistence type="predicted"/>
<evidence type="ECO:0000313" key="2">
    <source>
        <dbReference type="EMBL" id="SFJ01321.1"/>
    </source>
</evidence>
<keyword evidence="1" id="KW-0812">Transmembrane</keyword>
<keyword evidence="1" id="KW-1133">Transmembrane helix</keyword>
<dbReference type="EMBL" id="FORR01000003">
    <property type="protein sequence ID" value="SFJ01321.1"/>
    <property type="molecule type" value="Genomic_DNA"/>
</dbReference>
<reference evidence="2 3" key="1">
    <citation type="submission" date="2016-10" db="EMBL/GenBank/DDBJ databases">
        <authorList>
            <person name="de Groot N.N."/>
        </authorList>
    </citation>
    <scope>NUCLEOTIDE SEQUENCE [LARGE SCALE GENOMIC DNA]</scope>
    <source>
        <strain evidence="2 3">DSM 44778</strain>
    </source>
</reference>
<dbReference type="Proteomes" id="UP000199545">
    <property type="component" value="Unassembled WGS sequence"/>
</dbReference>
<protein>
    <submittedName>
        <fullName evidence="2">Uncharacterized protein</fullName>
    </submittedName>
</protein>
<accession>A0A1I3MWJ4</accession>
<keyword evidence="1" id="KW-0472">Membrane</keyword>
<name>A0A1I3MWJ4_9BACL</name>
<keyword evidence="3" id="KW-1185">Reference proteome</keyword>
<dbReference type="STRING" id="46223.SAMN05421852_103232"/>
<evidence type="ECO:0000313" key="3">
    <source>
        <dbReference type="Proteomes" id="UP000199545"/>
    </source>
</evidence>
<gene>
    <name evidence="2" type="ORF">SAMN05421852_103232</name>
</gene>
<sequence>MNRRISSVILILLSVVALVFPFIKTRRMKPLFRRSWSWIKRMKLDIVFGRALTNLWRKKIMRRLRLV</sequence>
<dbReference type="RefSeq" id="WP_093228627.1">
    <property type="nucleotide sequence ID" value="NZ_FORR01000003.1"/>
</dbReference>